<evidence type="ECO:0000313" key="8">
    <source>
        <dbReference type="EMBL" id="QDS77831.1"/>
    </source>
</evidence>
<dbReference type="EMBL" id="CP042202">
    <property type="protein sequence ID" value="QDS77831.1"/>
    <property type="molecule type" value="Genomic_DNA"/>
</dbReference>
<evidence type="ECO:0000313" key="9">
    <source>
        <dbReference type="Proteomes" id="UP000316270"/>
    </source>
</evidence>
<dbReference type="Pfam" id="PF03443">
    <property type="entry name" value="AA9"/>
    <property type="match status" value="1"/>
</dbReference>
<comment type="function">
    <text evidence="5">Lytic polysaccharide monooxygenase (LMPO) that depolymerizes crystalline and amorphous polysaccharides via the oxidation of scissile alpha- or beta-(1-4)-glycosidic bonds, yielding C1 and/or C4 oxidation products. Catalysis by LPMOs requires the reduction of the active-site copper from Cu(II) to Cu(I) by a reducing agent and H(2)O(2) or O(2) as a cosubstrate.</text>
</comment>
<dbReference type="GO" id="GO:0005576">
    <property type="term" value="C:extracellular region"/>
    <property type="evidence" value="ECO:0007669"/>
    <property type="project" value="UniProtKB-SubCell"/>
</dbReference>
<evidence type="ECO:0000256" key="1">
    <source>
        <dbReference type="ARBA" id="ARBA00001973"/>
    </source>
</evidence>
<keyword evidence="5" id="KW-0119">Carbohydrate metabolism</keyword>
<dbReference type="OrthoDB" id="4849160at2759"/>
<evidence type="ECO:0000256" key="3">
    <source>
        <dbReference type="ARBA" id="ARBA00022525"/>
    </source>
</evidence>
<dbReference type="PANTHER" id="PTHR33353:SF19">
    <property type="entry name" value="GLYCOSYLHYDROLASE FAMILY 61-8 PROTEIN"/>
    <property type="match status" value="1"/>
</dbReference>
<dbReference type="Proteomes" id="UP000316270">
    <property type="component" value="Chromosome 18"/>
</dbReference>
<evidence type="ECO:0000256" key="4">
    <source>
        <dbReference type="ARBA" id="ARBA00023157"/>
    </source>
</evidence>
<evidence type="ECO:0000256" key="2">
    <source>
        <dbReference type="ARBA" id="ARBA00004613"/>
    </source>
</evidence>
<dbReference type="Gene3D" id="2.70.50.70">
    <property type="match status" value="1"/>
</dbReference>
<dbReference type="CDD" id="cd21175">
    <property type="entry name" value="LPMO_AA9"/>
    <property type="match status" value="1"/>
</dbReference>
<dbReference type="PANTHER" id="PTHR33353">
    <property type="entry name" value="PUTATIVE (AFU_ORTHOLOGUE AFUA_1G12560)-RELATED"/>
    <property type="match status" value="1"/>
</dbReference>
<dbReference type="GO" id="GO:0008810">
    <property type="term" value="F:cellulase activity"/>
    <property type="evidence" value="ECO:0007669"/>
    <property type="project" value="UniProtKB-UniRule"/>
</dbReference>
<comment type="cofactor">
    <cofactor evidence="1">
        <name>Cu(2+)</name>
        <dbReference type="ChEBI" id="CHEBI:29036"/>
    </cofactor>
</comment>
<accession>A0A517LQB2</accession>
<feature type="signal peptide" evidence="6">
    <location>
        <begin position="1"/>
        <end position="18"/>
    </location>
</feature>
<feature type="domain" description="Auxiliary Activity family 9 catalytic" evidence="7">
    <location>
        <begin position="29"/>
        <end position="173"/>
    </location>
</feature>
<keyword evidence="5" id="KW-0624">Polysaccharide degradation</keyword>
<proteinExistence type="predicted"/>
<dbReference type="AlphaFoldDB" id="A0A517LQB2"/>
<keyword evidence="6" id="KW-0732">Signal</keyword>
<dbReference type="STRING" id="50376.A0A517LQB2"/>
<gene>
    <name evidence="8" type="ORF">FKW77_006222</name>
</gene>
<name>A0A517LQB2_9PEZI</name>
<organism evidence="8 9">
    <name type="scientific">Venturia effusa</name>
    <dbReference type="NCBI Taxonomy" id="50376"/>
    <lineage>
        <taxon>Eukaryota</taxon>
        <taxon>Fungi</taxon>
        <taxon>Dikarya</taxon>
        <taxon>Ascomycota</taxon>
        <taxon>Pezizomycotina</taxon>
        <taxon>Dothideomycetes</taxon>
        <taxon>Pleosporomycetidae</taxon>
        <taxon>Venturiales</taxon>
        <taxon>Venturiaceae</taxon>
        <taxon>Venturia</taxon>
    </lineage>
</organism>
<comment type="subcellular location">
    <subcellularLocation>
        <location evidence="2 5">Secreted</location>
    </subcellularLocation>
</comment>
<evidence type="ECO:0000259" key="7">
    <source>
        <dbReference type="Pfam" id="PF03443"/>
    </source>
</evidence>
<dbReference type="InterPro" id="IPR049892">
    <property type="entry name" value="AA9"/>
</dbReference>
<reference evidence="8 9" key="1">
    <citation type="submission" date="2019-07" db="EMBL/GenBank/DDBJ databases">
        <title>Finished genome of Venturia effusa.</title>
        <authorList>
            <person name="Young C.A."/>
            <person name="Cox M.P."/>
            <person name="Ganley A.R.D."/>
            <person name="David W.J."/>
        </authorList>
    </citation>
    <scope>NUCLEOTIDE SEQUENCE [LARGE SCALE GENOMIC DNA]</scope>
    <source>
        <strain evidence="9">albino</strain>
    </source>
</reference>
<dbReference type="InterPro" id="IPR005103">
    <property type="entry name" value="AA9_LPMO"/>
</dbReference>
<evidence type="ECO:0000256" key="5">
    <source>
        <dbReference type="RuleBase" id="RU368122"/>
    </source>
</evidence>
<evidence type="ECO:0000256" key="6">
    <source>
        <dbReference type="SAM" id="SignalP"/>
    </source>
</evidence>
<keyword evidence="3 5" id="KW-0964">Secreted</keyword>
<keyword evidence="4 5" id="KW-1015">Disulfide bond</keyword>
<feature type="chain" id="PRO_5021978083" description="AA9 family lytic polysaccharide monooxygenase" evidence="6">
    <location>
        <begin position="19"/>
        <end position="318"/>
    </location>
</feature>
<dbReference type="GO" id="GO:0030245">
    <property type="term" value="P:cellulose catabolic process"/>
    <property type="evidence" value="ECO:0007669"/>
    <property type="project" value="UniProtKB-UniRule"/>
</dbReference>
<keyword evidence="5" id="KW-0136">Cellulose degradation</keyword>
<comment type="domain">
    <text evidence="5">Has a modular structure: an endo-beta-1,4-glucanase catalytic module at the N-terminus, a linker rich in serines and threonines, and a C-terminal carbohydrate-binding module (CBM).</text>
</comment>
<dbReference type="EC" id="1.14.99.56" evidence="5"/>
<protein>
    <recommendedName>
        <fullName evidence="5">AA9 family lytic polysaccharide monooxygenase</fullName>
        <ecNumber evidence="5">1.14.99.56</ecNumber>
    </recommendedName>
    <alternativeName>
        <fullName evidence="5">Endo-beta-1,4-glucanase</fullName>
    </alternativeName>
    <alternativeName>
        <fullName evidence="5">Glycosyl hydrolase 61 family protein</fullName>
    </alternativeName>
</protein>
<comment type="catalytic activity">
    <reaction evidence="5">
        <text>[(1-&gt;4)-beta-D-glucosyl]n+m + reduced acceptor + O2 = 4-dehydro-beta-D-glucosyl-[(1-&gt;4)-beta-D-glucosyl]n-1 + [(1-&gt;4)-beta-D-glucosyl]m + acceptor + H2O.</text>
        <dbReference type="EC" id="1.14.99.56"/>
    </reaction>
</comment>
<dbReference type="GO" id="GO:0030248">
    <property type="term" value="F:cellulose binding"/>
    <property type="evidence" value="ECO:0007669"/>
    <property type="project" value="UniProtKB-UniRule"/>
</dbReference>
<sequence length="318" mass="34689">MQPLFLASTLLLAASVSAHGGVMFYTIEGKKFTGKAEGNPWPHAGGPITVSMAACKGDCSTWADPSQGEWFKIFQSGLISGTIGHGKWGTNEMMEKGFQVTTKIPASLKAGNYLIRHETINLARAPAEFYPECAQLKVSGSGTSTPGKEFLFKLPGAYKSSDSAIKYSMHDAPVSSSSKYVIPGPAVWKGGAGGASAAQGRTHVLLVDNKLDATFDCKYLYNLWRGHKVVCKFRSRFEPRLRFPALFLGFLGKPDDNGNYATKVSIVPESRLNKSHRVVHKWDGSDFFPYQSRVQKANLVCYDTRSGRPIGLRIRIGA</sequence>
<keyword evidence="9" id="KW-1185">Reference proteome</keyword>